<organism evidence="1 2">
    <name type="scientific">Edwardsiella anguillarum ET080813</name>
    <dbReference type="NCBI Taxonomy" id="667120"/>
    <lineage>
        <taxon>Bacteria</taxon>
        <taxon>Pseudomonadati</taxon>
        <taxon>Pseudomonadota</taxon>
        <taxon>Gammaproteobacteria</taxon>
        <taxon>Enterobacterales</taxon>
        <taxon>Hafniaceae</taxon>
        <taxon>Edwardsiella</taxon>
    </lineage>
</organism>
<name>A0A076LNZ9_9GAMM</name>
<gene>
    <name evidence="1" type="ORF">ETEE_0932</name>
</gene>
<dbReference type="EMBL" id="CP006664">
    <property type="protein sequence ID" value="AIJ07399.1"/>
    <property type="molecule type" value="Genomic_DNA"/>
</dbReference>
<dbReference type="KEGG" id="ete:ETEE_0932"/>
<protein>
    <submittedName>
        <fullName evidence="1">Uncharacterized protein</fullName>
    </submittedName>
</protein>
<dbReference type="HOGENOM" id="CLU_3215557_0_0_6"/>
<accession>A0A076LNZ9</accession>
<dbReference type="Proteomes" id="UP000028681">
    <property type="component" value="Chromosome"/>
</dbReference>
<proteinExistence type="predicted"/>
<sequence length="44" mass="5444">MFTETIRNRLLGFFAAMWWLDENCLLYFIWNKKIILFVKCDAMH</sequence>
<dbReference type="AlphaFoldDB" id="A0A076LNZ9"/>
<evidence type="ECO:0000313" key="1">
    <source>
        <dbReference type="EMBL" id="AIJ07399.1"/>
    </source>
</evidence>
<reference evidence="1 2" key="1">
    <citation type="journal article" date="2012" name="PLoS ONE">
        <title>Edwardsiella comparative phylogenomics reveal the new intra/inter-species taxonomic relationships, virulence evolution and niche adaptation mechanisms.</title>
        <authorList>
            <person name="Yang M."/>
            <person name="Lv Y."/>
            <person name="Xiao J."/>
            <person name="Wu H."/>
            <person name="Zheng H."/>
            <person name="Liu Q."/>
            <person name="Zhang Y."/>
            <person name="Wang Q."/>
        </authorList>
    </citation>
    <scope>NUCLEOTIDE SEQUENCE [LARGE SCALE GENOMIC DNA]</scope>
    <source>
        <strain evidence="2">080813</strain>
    </source>
</reference>
<evidence type="ECO:0000313" key="2">
    <source>
        <dbReference type="Proteomes" id="UP000028681"/>
    </source>
</evidence>